<evidence type="ECO:0000313" key="1">
    <source>
        <dbReference type="EMBL" id="KKN96204.1"/>
    </source>
</evidence>
<dbReference type="AlphaFoldDB" id="A0A0F9UWT8"/>
<protein>
    <submittedName>
        <fullName evidence="1">Uncharacterized protein</fullName>
    </submittedName>
</protein>
<organism evidence="1">
    <name type="scientific">marine sediment metagenome</name>
    <dbReference type="NCBI Taxonomy" id="412755"/>
    <lineage>
        <taxon>unclassified sequences</taxon>
        <taxon>metagenomes</taxon>
        <taxon>ecological metagenomes</taxon>
    </lineage>
</organism>
<reference evidence="1" key="1">
    <citation type="journal article" date="2015" name="Nature">
        <title>Complex archaea that bridge the gap between prokaryotes and eukaryotes.</title>
        <authorList>
            <person name="Spang A."/>
            <person name="Saw J.H."/>
            <person name="Jorgensen S.L."/>
            <person name="Zaremba-Niedzwiedzka K."/>
            <person name="Martijn J."/>
            <person name="Lind A.E."/>
            <person name="van Eijk R."/>
            <person name="Schleper C."/>
            <person name="Guy L."/>
            <person name="Ettema T.J."/>
        </authorList>
    </citation>
    <scope>NUCLEOTIDE SEQUENCE</scope>
</reference>
<gene>
    <name evidence="1" type="ORF">LCGC14_0171340</name>
</gene>
<sequence length="264" mass="29384">MKTRIFAALALMSLSINAAAESECTRAPRSVVYNDQPVDVFISNDTQRAEVTFPEPFLEGIYVEVMEGMDFYRTPIDNKLAFMASDPIYTGLVTVDGPSKQSYIIRLITRPGCADSQVTIENQPLAERSQPQANSSGIVKGLMNYMFDGELPSGYRRADFSRMSPAERVVFKQGPVEFILQSQFIGPRYIGTTYEVVNKGRTATRIAIDQIDYSNPAVRETLGVARQVAMLPTSRVLGPDPVYLTEVYADSHRGLLYIVSEKNQ</sequence>
<dbReference type="EMBL" id="LAZR01000066">
    <property type="protein sequence ID" value="KKN96204.1"/>
    <property type="molecule type" value="Genomic_DNA"/>
</dbReference>
<accession>A0A0F9UWT8</accession>
<proteinExistence type="predicted"/>
<name>A0A0F9UWT8_9ZZZZ</name>
<comment type="caution">
    <text evidence="1">The sequence shown here is derived from an EMBL/GenBank/DDBJ whole genome shotgun (WGS) entry which is preliminary data.</text>
</comment>